<feature type="transmembrane region" description="Helical" evidence="5">
    <location>
        <begin position="115"/>
        <end position="134"/>
    </location>
</feature>
<dbReference type="InterPro" id="IPR011527">
    <property type="entry name" value="ABC1_TM_dom"/>
</dbReference>
<dbReference type="PROSITE" id="PS50929">
    <property type="entry name" value="ABC_TM1F"/>
    <property type="match status" value="1"/>
</dbReference>
<evidence type="ECO:0000256" key="2">
    <source>
        <dbReference type="ARBA" id="ARBA00022692"/>
    </source>
</evidence>
<feature type="domain" description="ABC transmembrane type-1" evidence="6">
    <location>
        <begin position="7"/>
        <end position="146"/>
    </location>
</feature>
<evidence type="ECO:0000313" key="9">
    <source>
        <dbReference type="WBParaSite" id="TCNE_0000347801-mRNA-1"/>
    </source>
</evidence>
<evidence type="ECO:0000256" key="1">
    <source>
        <dbReference type="ARBA" id="ARBA00004141"/>
    </source>
</evidence>
<organism evidence="8 9">
    <name type="scientific">Toxocara canis</name>
    <name type="common">Canine roundworm</name>
    <dbReference type="NCBI Taxonomy" id="6265"/>
    <lineage>
        <taxon>Eukaryota</taxon>
        <taxon>Metazoa</taxon>
        <taxon>Ecdysozoa</taxon>
        <taxon>Nematoda</taxon>
        <taxon>Chromadorea</taxon>
        <taxon>Rhabditida</taxon>
        <taxon>Spirurina</taxon>
        <taxon>Ascaridomorpha</taxon>
        <taxon>Ascaridoidea</taxon>
        <taxon>Toxocaridae</taxon>
        <taxon>Toxocara</taxon>
    </lineage>
</organism>
<reference evidence="7 8" key="2">
    <citation type="submission" date="2018-11" db="EMBL/GenBank/DDBJ databases">
        <authorList>
            <consortium name="Pathogen Informatics"/>
        </authorList>
    </citation>
    <scope>NUCLEOTIDE SEQUENCE [LARGE SCALE GENOMIC DNA]</scope>
</reference>
<evidence type="ECO:0000256" key="5">
    <source>
        <dbReference type="SAM" id="Phobius"/>
    </source>
</evidence>
<dbReference type="InterPro" id="IPR036640">
    <property type="entry name" value="ABC1_TM_sf"/>
</dbReference>
<evidence type="ECO:0000259" key="6">
    <source>
        <dbReference type="PROSITE" id="PS50929"/>
    </source>
</evidence>
<name>A0A183U4Q8_TOXCA</name>
<dbReference type="PANTHER" id="PTHR43394:SF27">
    <property type="entry name" value="ATP-DEPENDENT TRANSLOCASE ABCB1-LIKE"/>
    <property type="match status" value="1"/>
</dbReference>
<feature type="transmembrane region" description="Helical" evidence="5">
    <location>
        <begin position="141"/>
        <end position="158"/>
    </location>
</feature>
<dbReference type="GO" id="GO:0090374">
    <property type="term" value="P:oligopeptide export from mitochondrion"/>
    <property type="evidence" value="ECO:0007669"/>
    <property type="project" value="TreeGrafter"/>
</dbReference>
<proteinExistence type="predicted"/>
<feature type="transmembrane region" description="Helical" evidence="5">
    <location>
        <begin position="6"/>
        <end position="28"/>
    </location>
</feature>
<dbReference type="PANTHER" id="PTHR43394">
    <property type="entry name" value="ATP-DEPENDENT PERMEASE MDL1, MITOCHONDRIAL"/>
    <property type="match status" value="1"/>
</dbReference>
<sequence length="162" mass="17443">MGDKFGVLLQSIASFIFGIVVGLCYRIMSRKEMSAHEKAGAVATEVISGVRTVIAFNAQYNEVTRYTEHLKEARQMGMKKAMVTGIFTGVFLFIMFGSMGFVFWYGTTLVLSGEITPGTVFAVFWAVLGGAIRLGQASPQIGIIVSATLAAGDILSIIDRVS</sequence>
<dbReference type="SUPFAM" id="SSF90123">
    <property type="entry name" value="ABC transporter transmembrane region"/>
    <property type="match status" value="1"/>
</dbReference>
<dbReference type="Gene3D" id="1.20.1560.10">
    <property type="entry name" value="ABC transporter type 1, transmembrane domain"/>
    <property type="match status" value="1"/>
</dbReference>
<dbReference type="GO" id="GO:0005524">
    <property type="term" value="F:ATP binding"/>
    <property type="evidence" value="ECO:0007669"/>
    <property type="project" value="InterPro"/>
</dbReference>
<feature type="transmembrane region" description="Helical" evidence="5">
    <location>
        <begin position="81"/>
        <end position="103"/>
    </location>
</feature>
<keyword evidence="2 5" id="KW-0812">Transmembrane</keyword>
<evidence type="ECO:0000313" key="8">
    <source>
        <dbReference type="Proteomes" id="UP000050794"/>
    </source>
</evidence>
<keyword evidence="3 5" id="KW-1133">Transmembrane helix</keyword>
<evidence type="ECO:0000256" key="3">
    <source>
        <dbReference type="ARBA" id="ARBA00022989"/>
    </source>
</evidence>
<keyword evidence="4 5" id="KW-0472">Membrane</keyword>
<dbReference type="WBParaSite" id="TCNE_0000347801-mRNA-1">
    <property type="protein sequence ID" value="TCNE_0000347801-mRNA-1"/>
    <property type="gene ID" value="TCNE_0000347801"/>
</dbReference>
<comment type="subcellular location">
    <subcellularLocation>
        <location evidence="1">Membrane</location>
        <topology evidence="1">Multi-pass membrane protein</topology>
    </subcellularLocation>
</comment>
<protein>
    <submittedName>
        <fullName evidence="9">ABC transmembrane type-1 domain-containing protein</fullName>
    </submittedName>
</protein>
<dbReference type="GO" id="GO:0005743">
    <property type="term" value="C:mitochondrial inner membrane"/>
    <property type="evidence" value="ECO:0007669"/>
    <property type="project" value="TreeGrafter"/>
</dbReference>
<evidence type="ECO:0000313" key="7">
    <source>
        <dbReference type="EMBL" id="VDM29195.1"/>
    </source>
</evidence>
<dbReference type="Proteomes" id="UP000050794">
    <property type="component" value="Unassembled WGS sequence"/>
</dbReference>
<accession>A0A183U4Q8</accession>
<gene>
    <name evidence="7" type="ORF">TCNE_LOCUS3478</name>
</gene>
<dbReference type="AlphaFoldDB" id="A0A183U4Q8"/>
<evidence type="ECO:0000256" key="4">
    <source>
        <dbReference type="ARBA" id="ARBA00023136"/>
    </source>
</evidence>
<dbReference type="EMBL" id="UYWY01004495">
    <property type="protein sequence ID" value="VDM29195.1"/>
    <property type="molecule type" value="Genomic_DNA"/>
</dbReference>
<dbReference type="GO" id="GO:0015421">
    <property type="term" value="F:ABC-type oligopeptide transporter activity"/>
    <property type="evidence" value="ECO:0007669"/>
    <property type="project" value="TreeGrafter"/>
</dbReference>
<reference evidence="9" key="1">
    <citation type="submission" date="2016-06" db="UniProtKB">
        <authorList>
            <consortium name="WormBaseParasite"/>
        </authorList>
    </citation>
    <scope>IDENTIFICATION</scope>
</reference>
<keyword evidence="8" id="KW-1185">Reference proteome</keyword>
<dbReference type="InterPro" id="IPR039421">
    <property type="entry name" value="Type_1_exporter"/>
</dbReference>
<dbReference type="Pfam" id="PF00664">
    <property type="entry name" value="ABC_membrane"/>
    <property type="match status" value="1"/>
</dbReference>